<dbReference type="InterPro" id="IPR050863">
    <property type="entry name" value="CenT-Element_Derived"/>
</dbReference>
<organism evidence="4 5">
    <name type="scientific">Elysia crispata</name>
    <name type="common">lettuce slug</name>
    <dbReference type="NCBI Taxonomy" id="231223"/>
    <lineage>
        <taxon>Eukaryota</taxon>
        <taxon>Metazoa</taxon>
        <taxon>Spiralia</taxon>
        <taxon>Lophotrochozoa</taxon>
        <taxon>Mollusca</taxon>
        <taxon>Gastropoda</taxon>
        <taxon>Heterobranchia</taxon>
        <taxon>Euthyneura</taxon>
        <taxon>Panpulmonata</taxon>
        <taxon>Sacoglossa</taxon>
        <taxon>Placobranchoidea</taxon>
        <taxon>Plakobranchidae</taxon>
        <taxon>Elysia</taxon>
    </lineage>
</organism>
<dbReference type="InterPro" id="IPR009057">
    <property type="entry name" value="Homeodomain-like_sf"/>
</dbReference>
<dbReference type="Pfam" id="PF03184">
    <property type="entry name" value="DDE_1"/>
    <property type="match status" value="1"/>
</dbReference>
<dbReference type="AlphaFoldDB" id="A0AAE1E1A5"/>
<protein>
    <recommendedName>
        <fullName evidence="3">HTH CENPB-type domain-containing protein</fullName>
    </recommendedName>
</protein>
<dbReference type="GO" id="GO:0003677">
    <property type="term" value="F:DNA binding"/>
    <property type="evidence" value="ECO:0007669"/>
    <property type="project" value="UniProtKB-KW"/>
</dbReference>
<reference evidence="4" key="1">
    <citation type="journal article" date="2023" name="G3 (Bethesda)">
        <title>A reference genome for the long-term kleptoplast-retaining sea slug Elysia crispata morphotype clarki.</title>
        <authorList>
            <person name="Eastman K.E."/>
            <person name="Pendleton A.L."/>
            <person name="Shaikh M.A."/>
            <person name="Suttiyut T."/>
            <person name="Ogas R."/>
            <person name="Tomko P."/>
            <person name="Gavelis G."/>
            <person name="Widhalm J.R."/>
            <person name="Wisecaver J.H."/>
        </authorList>
    </citation>
    <scope>NUCLEOTIDE SEQUENCE</scope>
    <source>
        <strain evidence="4">ECLA1</strain>
    </source>
</reference>
<dbReference type="InterPro" id="IPR006600">
    <property type="entry name" value="HTH_CenpB_DNA-bd_dom"/>
</dbReference>
<dbReference type="PANTHER" id="PTHR19303:SF74">
    <property type="entry name" value="POGO TRANSPOSABLE ELEMENT WITH KRAB DOMAIN"/>
    <property type="match status" value="1"/>
</dbReference>
<dbReference type="SUPFAM" id="SSF46689">
    <property type="entry name" value="Homeodomain-like"/>
    <property type="match status" value="1"/>
</dbReference>
<feature type="compositionally biased region" description="Low complexity" evidence="2">
    <location>
        <begin position="392"/>
        <end position="423"/>
    </location>
</feature>
<sequence>MAQPKSEKNKSYTQEILEEAVELVRSKHITPYGASYAFKIPLSTLGHKVRGRRAVKPQIKTLLTEEEEERLVQWIKLHAQRSMGRTHDGVRDKVKEILELRGAMVRQEDGRPGKDWVTNFKKCHPRLSLRSSQALGKERALVVDQDVRGWFSGMKEYLDTRDLTLLKSPNRIFNADKIGFAFAPVSKRVLAPTGMKHVYNICNNTKTQITVLACASAAGEYEHPLLVFPRKRMTTINFLTGFKEAYMQLSSDGWVNVTIFHTFLKDIFIPLVSDKPKPVVLFVDGHTSHNSLEMSIESFCVWGYEGKVVVKQHLEETGVTPSASNFSFLLKKVWQYFAKHEASLKGFMQSGIFPFNPKSPLTSGKMEASRSFFSTTEGTSATSDVSPQTPISLRALPSPTTPSLSSSATSKQQPESSLLLLTSQPPPPPGSPPPPPPPAGSPPLPTGSPPPPAATLSPPPPAPLPPLVPATPPPAPTLQPPPVGFPIQATPLPLTQSTSRLLCNHCPPSCGYKQTQCHR</sequence>
<dbReference type="EMBL" id="JAWDGP010001550">
    <property type="protein sequence ID" value="KAK3790307.1"/>
    <property type="molecule type" value="Genomic_DNA"/>
</dbReference>
<proteinExistence type="predicted"/>
<dbReference type="Gene3D" id="1.10.10.60">
    <property type="entry name" value="Homeodomain-like"/>
    <property type="match status" value="1"/>
</dbReference>
<accession>A0AAE1E1A5</accession>
<keyword evidence="5" id="KW-1185">Reference proteome</keyword>
<feature type="compositionally biased region" description="Polar residues" evidence="2">
    <location>
        <begin position="371"/>
        <end position="391"/>
    </location>
</feature>
<feature type="compositionally biased region" description="Pro residues" evidence="2">
    <location>
        <begin position="424"/>
        <end position="484"/>
    </location>
</feature>
<evidence type="ECO:0000259" key="3">
    <source>
        <dbReference type="PROSITE" id="PS51253"/>
    </source>
</evidence>
<evidence type="ECO:0000313" key="4">
    <source>
        <dbReference type="EMBL" id="KAK3790307.1"/>
    </source>
</evidence>
<dbReference type="InterPro" id="IPR004875">
    <property type="entry name" value="DDE_SF_endonuclease_dom"/>
</dbReference>
<evidence type="ECO:0000313" key="5">
    <source>
        <dbReference type="Proteomes" id="UP001283361"/>
    </source>
</evidence>
<name>A0AAE1E1A5_9GAST</name>
<dbReference type="PRINTS" id="PR01217">
    <property type="entry name" value="PRICHEXTENSN"/>
</dbReference>
<dbReference type="GO" id="GO:0005634">
    <property type="term" value="C:nucleus"/>
    <property type="evidence" value="ECO:0007669"/>
    <property type="project" value="TreeGrafter"/>
</dbReference>
<dbReference type="PANTHER" id="PTHR19303">
    <property type="entry name" value="TRANSPOSON"/>
    <property type="match status" value="1"/>
</dbReference>
<gene>
    <name evidence="4" type="ORF">RRG08_034867</name>
</gene>
<comment type="caution">
    <text evidence="4">The sequence shown here is derived from an EMBL/GenBank/DDBJ whole genome shotgun (WGS) entry which is preliminary data.</text>
</comment>
<evidence type="ECO:0000256" key="1">
    <source>
        <dbReference type="ARBA" id="ARBA00023125"/>
    </source>
</evidence>
<dbReference type="Pfam" id="PF03221">
    <property type="entry name" value="HTH_Tnp_Tc5"/>
    <property type="match status" value="1"/>
</dbReference>
<keyword evidence="1" id="KW-0238">DNA-binding</keyword>
<dbReference type="SMART" id="SM00674">
    <property type="entry name" value="CENPB"/>
    <property type="match status" value="1"/>
</dbReference>
<feature type="domain" description="HTH CENPB-type" evidence="3">
    <location>
        <begin position="55"/>
        <end position="130"/>
    </location>
</feature>
<evidence type="ECO:0000256" key="2">
    <source>
        <dbReference type="SAM" id="MobiDB-lite"/>
    </source>
</evidence>
<feature type="region of interest" description="Disordered" evidence="2">
    <location>
        <begin position="364"/>
        <end position="491"/>
    </location>
</feature>
<dbReference type="Proteomes" id="UP001283361">
    <property type="component" value="Unassembled WGS sequence"/>
</dbReference>
<dbReference type="PROSITE" id="PS51253">
    <property type="entry name" value="HTH_CENPB"/>
    <property type="match status" value="1"/>
</dbReference>